<reference evidence="4" key="1">
    <citation type="submission" date="2022-03" db="EMBL/GenBank/DDBJ databases">
        <authorList>
            <person name="Martin C."/>
        </authorList>
    </citation>
    <scope>NUCLEOTIDE SEQUENCE</scope>
</reference>
<dbReference type="Pfam" id="PF00024">
    <property type="entry name" value="PAN_1"/>
    <property type="match status" value="1"/>
</dbReference>
<evidence type="ECO:0000259" key="2">
    <source>
        <dbReference type="PROSITE" id="PS50041"/>
    </source>
</evidence>
<dbReference type="InterPro" id="IPR016187">
    <property type="entry name" value="CTDL_fold"/>
</dbReference>
<accession>A0A8S4N7V2</accession>
<dbReference type="SUPFAM" id="SSF57414">
    <property type="entry name" value="Hairpin loop containing domain-like"/>
    <property type="match status" value="1"/>
</dbReference>
<feature type="chain" id="PRO_5035887496" description="C-type lectin domain-containing protein" evidence="1">
    <location>
        <begin position="27"/>
        <end position="281"/>
    </location>
</feature>
<comment type="caution">
    <text evidence="4">The sequence shown here is derived from an EMBL/GenBank/DDBJ whole genome shotgun (WGS) entry which is preliminary data.</text>
</comment>
<dbReference type="Gene3D" id="3.50.4.10">
    <property type="entry name" value="Hepatocyte Growth Factor"/>
    <property type="match status" value="1"/>
</dbReference>
<proteinExistence type="predicted"/>
<feature type="domain" description="C-type lectin" evidence="2">
    <location>
        <begin position="43"/>
        <end position="144"/>
    </location>
</feature>
<gene>
    <name evidence="4" type="ORF">OFUS_LOCUS4520</name>
</gene>
<feature type="signal peptide" evidence="1">
    <location>
        <begin position="1"/>
        <end position="26"/>
    </location>
</feature>
<evidence type="ECO:0000313" key="4">
    <source>
        <dbReference type="EMBL" id="CAH1777489.1"/>
    </source>
</evidence>
<dbReference type="InterPro" id="IPR003609">
    <property type="entry name" value="Pan_app"/>
</dbReference>
<protein>
    <recommendedName>
        <fullName evidence="6">C-type lectin domain-containing protein</fullName>
    </recommendedName>
</protein>
<dbReference type="Proteomes" id="UP000749559">
    <property type="component" value="Unassembled WGS sequence"/>
</dbReference>
<keyword evidence="1" id="KW-0732">Signal</keyword>
<dbReference type="EMBL" id="CAIIXF020000002">
    <property type="protein sequence ID" value="CAH1777489.1"/>
    <property type="molecule type" value="Genomic_DNA"/>
</dbReference>
<evidence type="ECO:0000256" key="1">
    <source>
        <dbReference type="SAM" id="SignalP"/>
    </source>
</evidence>
<feature type="domain" description="Apple" evidence="3">
    <location>
        <begin position="192"/>
        <end position="280"/>
    </location>
</feature>
<sequence>MVLGPFNLNKMDYVFITLLLGSFALSVNCCTSPFAGDQCQYEYKLYKSSNKINRVEAISLCLSEFGGVLAKVDSAVDSASLKVIFDANSMGSRKVWIGAELTSGGSWGQWYHDGSPLTWTNWVSSPGSKDKVYLEAHTMEWSDESSNYNVNDVACMIVCDETTTVQTTEPTTVQTTEPTTVLTTEATTVQPCDQSQLDTLSYALKMENKAVNNLANAFIGKFTTRSKLECATKCLKVPSCSCHAFIFNKSDKSCTLLESKIPLSDFVVDVQSVSYYEINGL</sequence>
<dbReference type="PROSITE" id="PS50041">
    <property type="entry name" value="C_TYPE_LECTIN_2"/>
    <property type="match status" value="1"/>
</dbReference>
<dbReference type="AlphaFoldDB" id="A0A8S4N7V2"/>
<evidence type="ECO:0000259" key="3">
    <source>
        <dbReference type="PROSITE" id="PS50948"/>
    </source>
</evidence>
<dbReference type="InterPro" id="IPR016186">
    <property type="entry name" value="C-type_lectin-like/link_sf"/>
</dbReference>
<dbReference type="SMART" id="SM00473">
    <property type="entry name" value="PAN_AP"/>
    <property type="match status" value="1"/>
</dbReference>
<keyword evidence="5" id="KW-1185">Reference proteome</keyword>
<organism evidence="4 5">
    <name type="scientific">Owenia fusiformis</name>
    <name type="common">Polychaete worm</name>
    <dbReference type="NCBI Taxonomy" id="6347"/>
    <lineage>
        <taxon>Eukaryota</taxon>
        <taxon>Metazoa</taxon>
        <taxon>Spiralia</taxon>
        <taxon>Lophotrochozoa</taxon>
        <taxon>Annelida</taxon>
        <taxon>Polychaeta</taxon>
        <taxon>Sedentaria</taxon>
        <taxon>Canalipalpata</taxon>
        <taxon>Sabellida</taxon>
        <taxon>Oweniida</taxon>
        <taxon>Oweniidae</taxon>
        <taxon>Owenia</taxon>
    </lineage>
</organism>
<name>A0A8S4N7V2_OWEFU</name>
<evidence type="ECO:0008006" key="6">
    <source>
        <dbReference type="Google" id="ProtNLM"/>
    </source>
</evidence>
<dbReference type="InterPro" id="IPR001304">
    <property type="entry name" value="C-type_lectin-like"/>
</dbReference>
<dbReference type="SUPFAM" id="SSF56436">
    <property type="entry name" value="C-type lectin-like"/>
    <property type="match status" value="1"/>
</dbReference>
<dbReference type="Gene3D" id="3.10.100.10">
    <property type="entry name" value="Mannose-Binding Protein A, subunit A"/>
    <property type="match status" value="1"/>
</dbReference>
<dbReference type="PROSITE" id="PS50948">
    <property type="entry name" value="PAN"/>
    <property type="match status" value="1"/>
</dbReference>
<evidence type="ECO:0000313" key="5">
    <source>
        <dbReference type="Proteomes" id="UP000749559"/>
    </source>
</evidence>